<dbReference type="GO" id="GO:0009055">
    <property type="term" value="F:electron transfer activity"/>
    <property type="evidence" value="ECO:0007669"/>
    <property type="project" value="InterPro"/>
</dbReference>
<evidence type="ECO:0000256" key="9">
    <source>
        <dbReference type="ARBA" id="ARBA00023157"/>
    </source>
</evidence>
<feature type="signal peptide" evidence="14">
    <location>
        <begin position="1"/>
        <end position="29"/>
    </location>
</feature>
<comment type="cofactor">
    <cofactor evidence="12">
        <name>Ca(2+)</name>
        <dbReference type="ChEBI" id="CHEBI:29108"/>
    </cofactor>
    <text evidence="12">Binds 1 Ca(2+) ion per subunit.</text>
</comment>
<protein>
    <submittedName>
        <fullName evidence="16">Methanol/ethanol family PQQ-dependent dehydrogenase</fullName>
    </submittedName>
</protein>
<dbReference type="InterPro" id="IPR018391">
    <property type="entry name" value="PQQ_b-propeller_rpt"/>
</dbReference>
<evidence type="ECO:0000256" key="7">
    <source>
        <dbReference type="ARBA" id="ARBA00023002"/>
    </source>
</evidence>
<dbReference type="HOGENOM" id="CLU_018478_0_1_5"/>
<feature type="binding site" evidence="11">
    <location>
        <begin position="423"/>
        <end position="424"/>
    </location>
    <ligand>
        <name>pyrroloquinoline quinone</name>
        <dbReference type="ChEBI" id="CHEBI:58442"/>
    </ligand>
</feature>
<feature type="chain" id="PRO_5002100932" evidence="14">
    <location>
        <begin position="30"/>
        <end position="732"/>
    </location>
</feature>
<dbReference type="PROSITE" id="PS00364">
    <property type="entry name" value="BACTERIAL_PQQ_2"/>
    <property type="match status" value="1"/>
</dbReference>
<dbReference type="Proteomes" id="UP000031521">
    <property type="component" value="Chromosome"/>
</dbReference>
<dbReference type="InterPro" id="IPR001479">
    <property type="entry name" value="Quinoprotein_DH_CS"/>
</dbReference>
<keyword evidence="8 12" id="KW-0408">Iron</keyword>
<keyword evidence="17" id="KW-1185">Reference proteome</keyword>
<dbReference type="PANTHER" id="PTHR32303">
    <property type="entry name" value="QUINOPROTEIN ALCOHOL DEHYDROGENASE (CYTOCHROME C)"/>
    <property type="match status" value="1"/>
</dbReference>
<feature type="binding site" description="axial binding residue" evidence="12">
    <location>
        <position position="698"/>
    </location>
    <ligand>
        <name>heme c</name>
        <dbReference type="ChEBI" id="CHEBI:61717"/>
    </ligand>
    <ligandPart>
        <name>Fe</name>
        <dbReference type="ChEBI" id="CHEBI:18248"/>
    </ligandPart>
</feature>
<dbReference type="GO" id="GO:0020037">
    <property type="term" value="F:heme binding"/>
    <property type="evidence" value="ECO:0007669"/>
    <property type="project" value="InterPro"/>
</dbReference>
<dbReference type="SUPFAM" id="SSF50998">
    <property type="entry name" value="Quinoprotein alcohol dehydrogenase-like"/>
    <property type="match status" value="1"/>
</dbReference>
<evidence type="ECO:0000313" key="16">
    <source>
        <dbReference type="EMBL" id="AJE47697.1"/>
    </source>
</evidence>
<dbReference type="AlphaFoldDB" id="A0A0B5E5U5"/>
<dbReference type="InterPro" id="IPR036909">
    <property type="entry name" value="Cyt_c-like_dom_sf"/>
</dbReference>
<dbReference type="Pfam" id="PF13442">
    <property type="entry name" value="Cytochrome_CBB3"/>
    <property type="match status" value="1"/>
</dbReference>
<dbReference type="STRING" id="1208324.P73_2982"/>
<dbReference type="InterPro" id="IPR011047">
    <property type="entry name" value="Quinoprotein_ADH-like_sf"/>
</dbReference>
<evidence type="ECO:0000256" key="10">
    <source>
        <dbReference type="PIRSR" id="PIRSR617512-1"/>
    </source>
</evidence>
<feature type="binding site" evidence="12">
    <location>
        <position position="212"/>
    </location>
    <ligand>
        <name>Ca(2+)</name>
        <dbReference type="ChEBI" id="CHEBI:29108"/>
    </ligand>
</feature>
<dbReference type="Pfam" id="PF01011">
    <property type="entry name" value="PQQ"/>
    <property type="match status" value="2"/>
</dbReference>
<dbReference type="InterPro" id="IPR017512">
    <property type="entry name" value="PQQ_MeOH/EtOH_DH"/>
</dbReference>
<feature type="disulfide bond" evidence="13">
    <location>
        <begin position="143"/>
        <end position="144"/>
    </location>
</feature>
<evidence type="ECO:0000256" key="13">
    <source>
        <dbReference type="PIRSR" id="PIRSR617512-4"/>
    </source>
</evidence>
<dbReference type="CDD" id="cd10279">
    <property type="entry name" value="PQQ_ADH_II"/>
    <property type="match status" value="1"/>
</dbReference>
<evidence type="ECO:0000256" key="4">
    <source>
        <dbReference type="ARBA" id="ARBA00022729"/>
    </source>
</evidence>
<accession>A0A0B5E5U5</accession>
<keyword evidence="9 13" id="KW-1015">Disulfide bond</keyword>
<evidence type="ECO:0000256" key="5">
    <source>
        <dbReference type="ARBA" id="ARBA00022837"/>
    </source>
</evidence>
<feature type="domain" description="Cytochrome c" evidence="15">
    <location>
        <begin position="644"/>
        <end position="721"/>
    </location>
</feature>
<comment type="cofactor">
    <cofactor evidence="11">
        <name>heme c</name>
        <dbReference type="ChEBI" id="CHEBI:61717"/>
    </cofactor>
    <text evidence="11">Binds 1 heme c group per subunit.</text>
</comment>
<sequence length="732" mass="80218">MSRNLFLTGMVRAAWLSCVMIAPAGLAVAQTNDGTPAKGQIDEARAVAADDDIDNWLLHGRTYEEKRYSPLADINRENVDELGLAWSFKIDDDRGMEATPIVVDGVMYVTGPWSKVYALDATSGELLWKYDPDVDRQVAASACCDVVNRGVAVWKGRVYVGVIDGRLAALDAETGEVEWIVDTVIDASRNYTITGAPRIVKDKVLIGNGGAEYGVRGYVTAYDAESGEEAWRFFTVPGDPELPPENDAMAMARETWFGTDYAEYGGGGTVWDSMSYDPELDLLYIGVGNASVWSRKLRSEGEGDNLFVSSIVALKPDTGEYVWHYQTTPGDEWDFTATQQMTLADIEIDGELRKVIMQAPKNGFFYVIDRTDGTLISAENYVPVNWAEGIDIETGRPIFNEEIARYDDGELKLVTPSGFGGHNWHPMSFNPETGLMYIPAMIGAWYFQAIDESPMPAEKGTYNFGAIITMGLPPEEGSEVRPSAEDIPDLSKLEDREKMQEAWHGRLIAWDPVAQEARWSKDYTAMYNGGTLTTAGGLVFQGTGAGEFFAYDAEDGAVLYETPVNTGIVAAPVTYRVDGEQYIAVSVGWGGGYTLFSGPVAQQAEQQANAQVMVFKLGGTAEMPPAPSPLPEPSVLAQTEMSEEQLAHGAFNFLVHCAACHGVDAISGGVVPDLRYMSQDRYEVFDVILQGGLASSGMPDFSTKLSEEEQEELKQYIARRNEDLREELANNQ</sequence>
<proteinExistence type="inferred from homology"/>
<evidence type="ECO:0000256" key="2">
    <source>
        <dbReference type="ARBA" id="ARBA00022617"/>
    </source>
</evidence>
<keyword evidence="6 11" id="KW-0634">PQQ</keyword>
<gene>
    <name evidence="16" type="ORF">P73_2982</name>
</gene>
<evidence type="ECO:0000256" key="14">
    <source>
        <dbReference type="SAM" id="SignalP"/>
    </source>
</evidence>
<comment type="similarity">
    <text evidence="1">Belongs to the bacterial PQQ dehydrogenase family.</text>
</comment>
<keyword evidence="7" id="KW-0560">Oxidoreductase</keyword>
<dbReference type="Gene3D" id="2.140.10.10">
    <property type="entry name" value="Quinoprotein alcohol dehydrogenase-like superfamily"/>
    <property type="match status" value="1"/>
</dbReference>
<evidence type="ECO:0000259" key="15">
    <source>
        <dbReference type="PROSITE" id="PS51007"/>
    </source>
</evidence>
<dbReference type="GO" id="GO:0030288">
    <property type="term" value="C:outer membrane-bounded periplasmic space"/>
    <property type="evidence" value="ECO:0007669"/>
    <property type="project" value="InterPro"/>
</dbReference>
<keyword evidence="5 12" id="KW-0106">Calcium</keyword>
<evidence type="ECO:0000256" key="11">
    <source>
        <dbReference type="PIRSR" id="PIRSR617512-2"/>
    </source>
</evidence>
<feature type="binding site" evidence="11">
    <location>
        <position position="97"/>
    </location>
    <ligand>
        <name>pyrroloquinoline quinone</name>
        <dbReference type="ChEBI" id="CHEBI:58442"/>
    </ligand>
</feature>
<feature type="binding site" description="covalent" evidence="11">
    <location>
        <position position="660"/>
    </location>
    <ligand>
        <name>heme c</name>
        <dbReference type="ChEBI" id="CHEBI:61717"/>
    </ligand>
</feature>
<dbReference type="RefSeq" id="WP_202966910.1">
    <property type="nucleotide sequence ID" value="NZ_CP004393.1"/>
</dbReference>
<feature type="binding site" evidence="12">
    <location>
        <position position="289"/>
    </location>
    <ligand>
        <name>Ca(2+)</name>
        <dbReference type="ChEBI" id="CHEBI:29108"/>
    </ligand>
</feature>
<feature type="binding site" evidence="11">
    <location>
        <position position="361"/>
    </location>
    <ligand>
        <name>pyrroloquinoline quinone</name>
        <dbReference type="ChEBI" id="CHEBI:58442"/>
    </ligand>
</feature>
<dbReference type="SUPFAM" id="SSF46626">
    <property type="entry name" value="Cytochrome c"/>
    <property type="match status" value="1"/>
</dbReference>
<evidence type="ECO:0000256" key="8">
    <source>
        <dbReference type="ARBA" id="ARBA00023004"/>
    </source>
</evidence>
<feature type="binding site" evidence="12">
    <location>
        <position position="334"/>
    </location>
    <ligand>
        <name>Ca(2+)</name>
        <dbReference type="ChEBI" id="CHEBI:29108"/>
    </ligand>
</feature>
<reference evidence="16 17" key="1">
    <citation type="journal article" date="2014" name="Int. J. Syst. Evol. Microbiol.">
        <title>Celeribacter indicus sp. nov., a polycyclic aromatic hydrocarbon-degrading bacterium from deep-sea sediment and reclassification of Huaishuia halophila as Celeribacter halophilus comb. nov.</title>
        <authorList>
            <person name="Lai Q."/>
            <person name="Cao J."/>
            <person name="Yuan J."/>
            <person name="Li F."/>
            <person name="Shao Z."/>
        </authorList>
    </citation>
    <scope>NUCLEOTIDE SEQUENCE [LARGE SCALE GENOMIC DNA]</scope>
    <source>
        <strain evidence="16">P73</strain>
    </source>
</reference>
<dbReference type="Gene3D" id="1.10.760.10">
    <property type="entry name" value="Cytochrome c-like domain"/>
    <property type="match status" value="1"/>
</dbReference>
<dbReference type="GO" id="GO:0016614">
    <property type="term" value="F:oxidoreductase activity, acting on CH-OH group of donors"/>
    <property type="evidence" value="ECO:0007669"/>
    <property type="project" value="InterPro"/>
</dbReference>
<feature type="binding site" evidence="11">
    <location>
        <position position="194"/>
    </location>
    <ligand>
        <name>pyrroloquinoline quinone</name>
        <dbReference type="ChEBI" id="CHEBI:58442"/>
    </ligand>
</feature>
<evidence type="ECO:0000313" key="17">
    <source>
        <dbReference type="Proteomes" id="UP000031521"/>
    </source>
</evidence>
<evidence type="ECO:0000256" key="3">
    <source>
        <dbReference type="ARBA" id="ARBA00022723"/>
    </source>
</evidence>
<name>A0A0B5E5U5_9RHOB</name>
<keyword evidence="3 12" id="KW-0479">Metal-binding</keyword>
<dbReference type="GO" id="GO:0070968">
    <property type="term" value="F:pyrroloquinoline quinone binding"/>
    <property type="evidence" value="ECO:0007669"/>
    <property type="project" value="UniProtKB-ARBA"/>
</dbReference>
<comment type="cofactor">
    <cofactor evidence="11">
        <name>pyrroloquinoline quinone</name>
        <dbReference type="ChEBI" id="CHEBI:58442"/>
    </cofactor>
    <text evidence="11">Binds 1 PQQ group per subunit.</text>
</comment>
<evidence type="ECO:0000256" key="1">
    <source>
        <dbReference type="ARBA" id="ARBA00008156"/>
    </source>
</evidence>
<dbReference type="NCBIfam" id="TIGR03075">
    <property type="entry name" value="PQQ_enz_alc_DH"/>
    <property type="match status" value="1"/>
</dbReference>
<keyword evidence="2 11" id="KW-0349">Heme</keyword>
<feature type="binding site" description="covalent" evidence="11">
    <location>
        <position position="657"/>
    </location>
    <ligand>
        <name>heme c</name>
        <dbReference type="ChEBI" id="CHEBI:61717"/>
    </ligand>
</feature>
<feature type="active site" description="Proton acceptor" evidence="10">
    <location>
        <position position="334"/>
    </location>
</feature>
<dbReference type="PROSITE" id="PS51007">
    <property type="entry name" value="CYTC"/>
    <property type="match status" value="1"/>
</dbReference>
<dbReference type="SMART" id="SM00564">
    <property type="entry name" value="PQQ"/>
    <property type="match status" value="5"/>
</dbReference>
<feature type="binding site" evidence="11">
    <location>
        <begin position="210"/>
        <end position="211"/>
    </location>
    <ligand>
        <name>pyrroloquinoline quinone</name>
        <dbReference type="ChEBI" id="CHEBI:58442"/>
    </ligand>
</feature>
<evidence type="ECO:0000256" key="12">
    <source>
        <dbReference type="PIRSR" id="PIRSR617512-3"/>
    </source>
</evidence>
<dbReference type="InterPro" id="IPR009056">
    <property type="entry name" value="Cyt_c-like_dom"/>
</dbReference>
<organism evidence="16 17">
    <name type="scientific">Celeribacter indicus</name>
    <dbReference type="NCBI Taxonomy" id="1208324"/>
    <lineage>
        <taxon>Bacteria</taxon>
        <taxon>Pseudomonadati</taxon>
        <taxon>Pseudomonadota</taxon>
        <taxon>Alphaproteobacteria</taxon>
        <taxon>Rhodobacterales</taxon>
        <taxon>Roseobacteraceae</taxon>
        <taxon>Celeribacter</taxon>
    </lineage>
</organism>
<feature type="binding site" evidence="11">
    <location>
        <position position="149"/>
    </location>
    <ligand>
        <name>pyrroloquinoline quinone</name>
        <dbReference type="ChEBI" id="CHEBI:58442"/>
    </ligand>
</feature>
<evidence type="ECO:0000256" key="6">
    <source>
        <dbReference type="ARBA" id="ARBA00022891"/>
    </source>
</evidence>
<dbReference type="FunFam" id="2.140.10.10:FF:000003">
    <property type="entry name" value="Methanol dehydrogenase, large subunit"/>
    <property type="match status" value="1"/>
</dbReference>
<dbReference type="InterPro" id="IPR002372">
    <property type="entry name" value="PQQ_rpt_dom"/>
</dbReference>
<dbReference type="GO" id="GO:0005509">
    <property type="term" value="F:calcium ion binding"/>
    <property type="evidence" value="ECO:0007669"/>
    <property type="project" value="InterPro"/>
</dbReference>
<dbReference type="KEGG" id="cid:P73_2982"/>
<feature type="binding site" evidence="11">
    <location>
        <position position="269"/>
    </location>
    <ligand>
        <name>pyrroloquinoline quinone</name>
        <dbReference type="ChEBI" id="CHEBI:58442"/>
    </ligand>
</feature>
<dbReference type="EMBL" id="CP004393">
    <property type="protein sequence ID" value="AJE47697.1"/>
    <property type="molecule type" value="Genomic_DNA"/>
</dbReference>
<dbReference type="GO" id="GO:0016020">
    <property type="term" value="C:membrane"/>
    <property type="evidence" value="ECO:0007669"/>
    <property type="project" value="InterPro"/>
</dbReference>
<feature type="binding site" description="axial binding residue" evidence="12">
    <location>
        <position position="661"/>
    </location>
    <ligand>
        <name>heme c</name>
        <dbReference type="ChEBI" id="CHEBI:61717"/>
    </ligand>
    <ligandPart>
        <name>Fe</name>
        <dbReference type="ChEBI" id="CHEBI:18248"/>
    </ligandPart>
</feature>
<keyword evidence="4 14" id="KW-0732">Signal</keyword>